<evidence type="ECO:0000256" key="6">
    <source>
        <dbReference type="SAM" id="Coils"/>
    </source>
</evidence>
<feature type="non-terminal residue" evidence="9">
    <location>
        <position position="322"/>
    </location>
</feature>
<keyword evidence="3" id="KW-0677">Repeat</keyword>
<feature type="transmembrane region" description="Helical" evidence="7">
    <location>
        <begin position="17"/>
        <end position="37"/>
    </location>
</feature>
<dbReference type="Pfam" id="PF00520">
    <property type="entry name" value="Ion_trans"/>
    <property type="match status" value="1"/>
</dbReference>
<keyword evidence="6" id="KW-0175">Coiled coil</keyword>
<dbReference type="InterPro" id="IPR005821">
    <property type="entry name" value="Ion_trans_dom"/>
</dbReference>
<protein>
    <recommendedName>
        <fullName evidence="8">Ion transport domain-containing protein</fullName>
    </recommendedName>
</protein>
<comment type="subcellular location">
    <subcellularLocation>
        <location evidence="1">Membrane</location>
        <topology evidence="1">Multi-pass membrane protein</topology>
    </subcellularLocation>
</comment>
<evidence type="ECO:0000256" key="3">
    <source>
        <dbReference type="ARBA" id="ARBA00022737"/>
    </source>
</evidence>
<evidence type="ECO:0000256" key="2">
    <source>
        <dbReference type="ARBA" id="ARBA00022692"/>
    </source>
</evidence>
<keyword evidence="2 7" id="KW-0812">Transmembrane</keyword>
<evidence type="ECO:0000256" key="5">
    <source>
        <dbReference type="ARBA" id="ARBA00023136"/>
    </source>
</evidence>
<proteinExistence type="predicted"/>
<dbReference type="PANTHER" id="PTHR10582:SF2">
    <property type="entry name" value="INACTIVE"/>
    <property type="match status" value="1"/>
</dbReference>
<keyword evidence="5 7" id="KW-0472">Membrane</keyword>
<dbReference type="OrthoDB" id="310870at2759"/>
<dbReference type="GO" id="GO:0098703">
    <property type="term" value="P:calcium ion import across plasma membrane"/>
    <property type="evidence" value="ECO:0007669"/>
    <property type="project" value="TreeGrafter"/>
</dbReference>
<accession>A0A9P6MIX0</accession>
<gene>
    <name evidence="9" type="ORF">BGZ65_002902</name>
</gene>
<dbReference type="GO" id="GO:0005216">
    <property type="term" value="F:monoatomic ion channel activity"/>
    <property type="evidence" value="ECO:0007669"/>
    <property type="project" value="InterPro"/>
</dbReference>
<dbReference type="EMBL" id="JAAAHW010000467">
    <property type="protein sequence ID" value="KAG0002127.1"/>
    <property type="molecule type" value="Genomic_DNA"/>
</dbReference>
<keyword evidence="4 7" id="KW-1133">Transmembrane helix</keyword>
<evidence type="ECO:0000259" key="8">
    <source>
        <dbReference type="Pfam" id="PF00520"/>
    </source>
</evidence>
<keyword evidence="10" id="KW-1185">Reference proteome</keyword>
<dbReference type="AlphaFoldDB" id="A0A9P6MIX0"/>
<evidence type="ECO:0000313" key="10">
    <source>
        <dbReference type="Proteomes" id="UP000749646"/>
    </source>
</evidence>
<evidence type="ECO:0000256" key="1">
    <source>
        <dbReference type="ARBA" id="ARBA00004141"/>
    </source>
</evidence>
<evidence type="ECO:0000256" key="7">
    <source>
        <dbReference type="SAM" id="Phobius"/>
    </source>
</evidence>
<feature type="transmembrane region" description="Helical" evidence="7">
    <location>
        <begin position="123"/>
        <end position="145"/>
    </location>
</feature>
<comment type="caution">
    <text evidence="9">The sequence shown here is derived from an EMBL/GenBank/DDBJ whole genome shotgun (WGS) entry which is preliminary data.</text>
</comment>
<feature type="transmembrane region" description="Helical" evidence="7">
    <location>
        <begin position="57"/>
        <end position="77"/>
    </location>
</feature>
<dbReference type="GO" id="GO:0005886">
    <property type="term" value="C:plasma membrane"/>
    <property type="evidence" value="ECO:0007669"/>
    <property type="project" value="TreeGrafter"/>
</dbReference>
<evidence type="ECO:0000256" key="4">
    <source>
        <dbReference type="ARBA" id="ARBA00022989"/>
    </source>
</evidence>
<evidence type="ECO:0000313" key="9">
    <source>
        <dbReference type="EMBL" id="KAG0002127.1"/>
    </source>
</evidence>
<organism evidence="9 10">
    <name type="scientific">Modicella reniformis</name>
    <dbReference type="NCBI Taxonomy" id="1440133"/>
    <lineage>
        <taxon>Eukaryota</taxon>
        <taxon>Fungi</taxon>
        <taxon>Fungi incertae sedis</taxon>
        <taxon>Mucoromycota</taxon>
        <taxon>Mortierellomycotina</taxon>
        <taxon>Mortierellomycetes</taxon>
        <taxon>Mortierellales</taxon>
        <taxon>Mortierellaceae</taxon>
        <taxon>Modicella</taxon>
    </lineage>
</organism>
<dbReference type="Proteomes" id="UP000749646">
    <property type="component" value="Unassembled WGS sequence"/>
</dbReference>
<reference evidence="9" key="1">
    <citation type="journal article" date="2020" name="Fungal Divers.">
        <title>Resolving the Mortierellaceae phylogeny through synthesis of multi-gene phylogenetics and phylogenomics.</title>
        <authorList>
            <person name="Vandepol N."/>
            <person name="Liber J."/>
            <person name="Desiro A."/>
            <person name="Na H."/>
            <person name="Kennedy M."/>
            <person name="Barry K."/>
            <person name="Grigoriev I.V."/>
            <person name="Miller A.N."/>
            <person name="O'Donnell K."/>
            <person name="Stajich J.E."/>
            <person name="Bonito G."/>
        </authorList>
    </citation>
    <scope>NUCLEOTIDE SEQUENCE</scope>
    <source>
        <strain evidence="9">MES-2147</strain>
    </source>
</reference>
<name>A0A9P6MIX0_9FUNG</name>
<dbReference type="InterPro" id="IPR024862">
    <property type="entry name" value="TRPV"/>
</dbReference>
<sequence>SICQINNIKNDDGEGNISILSFSVLFIFLHFLFELRLNKKVCQFVTIITRILGEVRVFFLIFATGILAFTIAILHLLRGCPVNVCEEKNIKFPFPFHLALSSTYFFMGGRWDPVSENFEKDDWAFHMMMILYFFFTVILLLNVLITLMNMPFNAGDESWQLVWMESRLRWIERAENIAHNIPGLRNVYDLFPQKIYYFATQKQQKKYWEKYSQEDCNDLISSTVSGDAEFQKQAGLDRLDQLAFGSSGVVPTQSILVDLGAVKQGQEELREQHEAKHEELKQELDALRNQLAHDVVRQEMNALRDQLAEMKDLLAQARKAIS</sequence>
<dbReference type="PANTHER" id="PTHR10582">
    <property type="entry name" value="TRANSIENT RECEPTOR POTENTIAL ION CHANNEL PROTEIN"/>
    <property type="match status" value="1"/>
</dbReference>
<feature type="domain" description="Ion transport" evidence="8">
    <location>
        <begin position="15"/>
        <end position="158"/>
    </location>
</feature>
<feature type="coiled-coil region" evidence="6">
    <location>
        <begin position="263"/>
        <end position="320"/>
    </location>
</feature>